<dbReference type="OrthoDB" id="5293449at2"/>
<dbReference type="InterPro" id="IPR036267">
    <property type="entry name" value="RuvA_C_sf"/>
</dbReference>
<reference evidence="8 9" key="1">
    <citation type="submission" date="2019-03" db="EMBL/GenBank/DDBJ databases">
        <title>Genomic Encyclopedia of Type Strains, Phase IV (KMG-IV): sequencing the most valuable type-strain genomes for metagenomic binning, comparative biology and taxonomic classification.</title>
        <authorList>
            <person name="Goeker M."/>
        </authorList>
    </citation>
    <scope>NUCLEOTIDE SEQUENCE [LARGE SCALE GENOMIC DNA]</scope>
    <source>
        <strain evidence="8 9">DSM 24629</strain>
    </source>
</reference>
<dbReference type="CDD" id="cd14332">
    <property type="entry name" value="UBA_RuvA_C"/>
    <property type="match status" value="1"/>
</dbReference>
<evidence type="ECO:0000259" key="7">
    <source>
        <dbReference type="PROSITE" id="PS50030"/>
    </source>
</evidence>
<organism evidence="8 9">
    <name type="scientific">Natranaerovirga pectinivora</name>
    <dbReference type="NCBI Taxonomy" id="682400"/>
    <lineage>
        <taxon>Bacteria</taxon>
        <taxon>Bacillati</taxon>
        <taxon>Bacillota</taxon>
        <taxon>Clostridia</taxon>
        <taxon>Lachnospirales</taxon>
        <taxon>Natranaerovirgaceae</taxon>
        <taxon>Natranaerovirga</taxon>
    </lineage>
</organism>
<evidence type="ECO:0000256" key="3">
    <source>
        <dbReference type="ARBA" id="ARBA00023125"/>
    </source>
</evidence>
<dbReference type="GO" id="GO:0048476">
    <property type="term" value="C:Holliday junction resolvase complex"/>
    <property type="evidence" value="ECO:0007669"/>
    <property type="project" value="UniProtKB-UniRule"/>
</dbReference>
<comment type="function">
    <text evidence="6">The RuvA-RuvB-RuvC complex processes Holliday junction (HJ) DNA during genetic recombination and DNA repair, while the RuvA-RuvB complex plays an important role in the rescue of blocked DNA replication forks via replication fork reversal (RFR). RuvA specifically binds to HJ cruciform DNA, conferring on it an open structure. The RuvB hexamer acts as an ATP-dependent pump, pulling dsDNA into and through the RuvAB complex. HJ branch migration allows RuvC to scan DNA until it finds its consensus sequence, where it cleaves and resolves the cruciform DNA.</text>
</comment>
<dbReference type="SMART" id="SM00278">
    <property type="entry name" value="HhH1"/>
    <property type="match status" value="2"/>
</dbReference>
<dbReference type="PROSITE" id="PS50030">
    <property type="entry name" value="UBA"/>
    <property type="match status" value="1"/>
</dbReference>
<dbReference type="HAMAP" id="MF_00031">
    <property type="entry name" value="DNA_HJ_migration_RuvA"/>
    <property type="match status" value="1"/>
</dbReference>
<comment type="domain">
    <text evidence="6">Has three domains with a flexible linker between the domains II and III and assumes an 'L' shape. Domain III is highly mobile and contacts RuvB.</text>
</comment>
<dbReference type="Gene3D" id="2.40.50.140">
    <property type="entry name" value="Nucleic acid-binding proteins"/>
    <property type="match status" value="1"/>
</dbReference>
<dbReference type="InterPro" id="IPR013849">
    <property type="entry name" value="DNA_helicase_Holl-junc_RuvA_I"/>
</dbReference>
<evidence type="ECO:0000256" key="5">
    <source>
        <dbReference type="ARBA" id="ARBA00023204"/>
    </source>
</evidence>
<dbReference type="InterPro" id="IPR012340">
    <property type="entry name" value="NA-bd_OB-fold"/>
</dbReference>
<dbReference type="GO" id="GO:0000400">
    <property type="term" value="F:four-way junction DNA binding"/>
    <property type="evidence" value="ECO:0007669"/>
    <property type="project" value="UniProtKB-UniRule"/>
</dbReference>
<evidence type="ECO:0000313" key="9">
    <source>
        <dbReference type="Proteomes" id="UP000294902"/>
    </source>
</evidence>
<keyword evidence="8" id="KW-0067">ATP-binding</keyword>
<dbReference type="Proteomes" id="UP000294902">
    <property type="component" value="Unassembled WGS sequence"/>
</dbReference>
<dbReference type="SUPFAM" id="SSF46929">
    <property type="entry name" value="DNA helicase RuvA subunit, C-terminal domain"/>
    <property type="match status" value="1"/>
</dbReference>
<comment type="subcellular location">
    <subcellularLocation>
        <location evidence="6">Cytoplasm</location>
    </subcellularLocation>
</comment>
<keyword evidence="5 6" id="KW-0234">DNA repair</keyword>
<feature type="region of interest" description="Domain I" evidence="6">
    <location>
        <begin position="1"/>
        <end position="64"/>
    </location>
</feature>
<evidence type="ECO:0000256" key="2">
    <source>
        <dbReference type="ARBA" id="ARBA00022763"/>
    </source>
</evidence>
<dbReference type="Gene3D" id="1.10.8.10">
    <property type="entry name" value="DNA helicase RuvA subunit, C-terminal domain"/>
    <property type="match status" value="1"/>
</dbReference>
<name>A0A4V2V0N9_9FIRM</name>
<comment type="similarity">
    <text evidence="6">Belongs to the RuvA family.</text>
</comment>
<dbReference type="GO" id="GO:0005737">
    <property type="term" value="C:cytoplasm"/>
    <property type="evidence" value="ECO:0007669"/>
    <property type="project" value="UniProtKB-SubCell"/>
</dbReference>
<evidence type="ECO:0000256" key="6">
    <source>
        <dbReference type="HAMAP-Rule" id="MF_00031"/>
    </source>
</evidence>
<accession>A0A4V2V0N9</accession>
<dbReference type="InterPro" id="IPR000085">
    <property type="entry name" value="RuvA"/>
</dbReference>
<evidence type="ECO:0000256" key="1">
    <source>
        <dbReference type="ARBA" id="ARBA00022490"/>
    </source>
</evidence>
<proteinExistence type="inferred from homology"/>
<dbReference type="AlphaFoldDB" id="A0A4V2V0N9"/>
<dbReference type="RefSeq" id="WP_132249695.1">
    <property type="nucleotide sequence ID" value="NZ_SMAL01000001.1"/>
</dbReference>
<keyword evidence="3 6" id="KW-0238">DNA-binding</keyword>
<dbReference type="SUPFAM" id="SSF47781">
    <property type="entry name" value="RuvA domain 2-like"/>
    <property type="match status" value="1"/>
</dbReference>
<protein>
    <recommendedName>
        <fullName evidence="6">Holliday junction branch migration complex subunit RuvA</fullName>
    </recommendedName>
</protein>
<sequence length="202" mass="22282">MLAFIKGILNDIIEDIIIIESNNIGYEVRVPLSVISQLPTIGNDIKIHTYLYVREDAMSLYGFLTRDDLTVFKLLITVSGIGPKGALGILSTVTPDELRFAVIADDVKTISKSPGIGKKTAQKLILELKDKLSISDTLIHKEVESNSNDFIPTDIKTEAIQALTTLGYTSTEAVKAVKDIEINDNTQVEYIIKEALKKLSLF</sequence>
<dbReference type="InterPro" id="IPR015940">
    <property type="entry name" value="UBA"/>
</dbReference>
<dbReference type="GO" id="GO:0009379">
    <property type="term" value="C:Holliday junction helicase complex"/>
    <property type="evidence" value="ECO:0007669"/>
    <property type="project" value="InterPro"/>
</dbReference>
<dbReference type="InterPro" id="IPR010994">
    <property type="entry name" value="RuvA_2-like"/>
</dbReference>
<keyword evidence="1 6" id="KW-0963">Cytoplasm</keyword>
<dbReference type="InterPro" id="IPR011114">
    <property type="entry name" value="RuvA_C"/>
</dbReference>
<dbReference type="GO" id="GO:0009378">
    <property type="term" value="F:four-way junction helicase activity"/>
    <property type="evidence" value="ECO:0007669"/>
    <property type="project" value="InterPro"/>
</dbReference>
<dbReference type="GO" id="GO:0006310">
    <property type="term" value="P:DNA recombination"/>
    <property type="evidence" value="ECO:0007669"/>
    <property type="project" value="UniProtKB-UniRule"/>
</dbReference>
<keyword evidence="9" id="KW-1185">Reference proteome</keyword>
<keyword evidence="2 6" id="KW-0227">DNA damage</keyword>
<comment type="subunit">
    <text evidence="6">Homotetramer. Forms an RuvA(8)-RuvB(12)-Holliday junction (HJ) complex. HJ DNA is sandwiched between 2 RuvA tetramers; dsDNA enters through RuvA and exits via RuvB. An RuvB hexamer assembles on each DNA strand where it exits the tetramer. Each RuvB hexamer is contacted by two RuvA subunits (via domain III) on 2 adjacent RuvB subunits; this complex drives branch migration. In the full resolvosome a probable DNA-RuvA(4)-RuvB(12)-RuvC(2) complex forms which resolves the HJ.</text>
</comment>
<evidence type="ECO:0000256" key="4">
    <source>
        <dbReference type="ARBA" id="ARBA00023172"/>
    </source>
</evidence>
<keyword evidence="8" id="KW-0378">Hydrolase</keyword>
<keyword evidence="8" id="KW-0347">Helicase</keyword>
<dbReference type="Pfam" id="PF14520">
    <property type="entry name" value="HHH_5"/>
    <property type="match status" value="1"/>
</dbReference>
<dbReference type="EMBL" id="SMAL01000001">
    <property type="protein sequence ID" value="TCT17089.1"/>
    <property type="molecule type" value="Genomic_DNA"/>
</dbReference>
<dbReference type="Pfam" id="PF07499">
    <property type="entry name" value="RuvA_C"/>
    <property type="match status" value="1"/>
</dbReference>
<keyword evidence="8" id="KW-0547">Nucleotide-binding</keyword>
<dbReference type="GO" id="GO:0006281">
    <property type="term" value="P:DNA repair"/>
    <property type="evidence" value="ECO:0007669"/>
    <property type="project" value="UniProtKB-UniRule"/>
</dbReference>
<feature type="domain" description="UBA" evidence="7">
    <location>
        <begin position="154"/>
        <end position="194"/>
    </location>
</feature>
<gene>
    <name evidence="6" type="primary">ruvA</name>
    <name evidence="8" type="ORF">EDC18_101385</name>
</gene>
<comment type="caution">
    <text evidence="6">Lacks conserved residue(s) required for the propagation of feature annotation.</text>
</comment>
<comment type="caution">
    <text evidence="8">The sequence shown here is derived from an EMBL/GenBank/DDBJ whole genome shotgun (WGS) entry which is preliminary data.</text>
</comment>
<dbReference type="SUPFAM" id="SSF50249">
    <property type="entry name" value="Nucleic acid-binding proteins"/>
    <property type="match status" value="1"/>
</dbReference>
<dbReference type="Pfam" id="PF01330">
    <property type="entry name" value="RuvA_N"/>
    <property type="match status" value="1"/>
</dbReference>
<dbReference type="GO" id="GO:0005524">
    <property type="term" value="F:ATP binding"/>
    <property type="evidence" value="ECO:0007669"/>
    <property type="project" value="InterPro"/>
</dbReference>
<dbReference type="NCBIfam" id="TIGR00084">
    <property type="entry name" value="ruvA"/>
    <property type="match status" value="1"/>
</dbReference>
<keyword evidence="4 6" id="KW-0233">DNA recombination</keyword>
<dbReference type="InterPro" id="IPR003583">
    <property type="entry name" value="Hlx-hairpin-Hlx_DNA-bd_motif"/>
</dbReference>
<feature type="region of interest" description="Domain III" evidence="6">
    <location>
        <begin position="147"/>
        <end position="202"/>
    </location>
</feature>
<evidence type="ECO:0000313" key="8">
    <source>
        <dbReference type="EMBL" id="TCT17089.1"/>
    </source>
</evidence>
<dbReference type="Gene3D" id="1.10.150.20">
    <property type="entry name" value="5' to 3' exonuclease, C-terminal subdomain"/>
    <property type="match status" value="1"/>
</dbReference>